<reference evidence="2" key="1">
    <citation type="submission" date="2016-03" db="EMBL/GenBank/DDBJ databases">
        <authorList>
            <person name="Ploux O."/>
        </authorList>
    </citation>
    <scope>NUCLEOTIDE SEQUENCE [LARGE SCALE GENOMIC DNA]</scope>
</reference>
<dbReference type="OrthoDB" id="8025at10239"/>
<keyword evidence="2" id="KW-1185">Reference proteome</keyword>
<sequence>MATERDMLDLLHKRYTSIRDFTIADRWTRAEHVPSALSSGYKLRRIADFIAADRYPGIPYGSKLAFHGHEVKVSRSDWLTELRAPDKAEAFKRYMHHWWLVVPSADIVREGELPEGWGLLVRSGTRLRAKVQAPRLTPEPMPEDLVMCLMGAAARTAHRDPLHHDAPSIRRPGGGRWCGFCGAPTPCAVHQPRILAMSGGADG</sequence>
<dbReference type="Proteomes" id="UP000202604">
    <property type="component" value="Segment"/>
</dbReference>
<proteinExistence type="predicted"/>
<evidence type="ECO:0000313" key="2">
    <source>
        <dbReference type="Proteomes" id="UP000202604"/>
    </source>
</evidence>
<protein>
    <submittedName>
        <fullName evidence="1">Uncharacterized protein</fullName>
    </submittedName>
</protein>
<evidence type="ECO:0000313" key="1">
    <source>
        <dbReference type="EMBL" id="AMS02815.1"/>
    </source>
</evidence>
<dbReference type="GeneID" id="29126533"/>
<dbReference type="EMBL" id="KU963249">
    <property type="protein sequence ID" value="AMS02815.1"/>
    <property type="molecule type" value="Genomic_DNA"/>
</dbReference>
<accession>A0A142K9N2</accession>
<dbReference type="KEGG" id="vg:29126533"/>
<organism evidence="1 2">
    <name type="scientific">Gordonia phage Yeezy</name>
    <dbReference type="NCBI Taxonomy" id="1821565"/>
    <lineage>
        <taxon>Viruses</taxon>
        <taxon>Duplodnaviria</taxon>
        <taxon>Heunggongvirae</taxon>
        <taxon>Uroviricota</taxon>
        <taxon>Caudoviricetes</taxon>
        <taxon>Nymbaxtervirinae</taxon>
        <taxon>Baxterfoxvirus</taxon>
        <taxon>Baxterfoxvirus yeezy</taxon>
        <taxon>Baxtervirus yeezy</taxon>
    </lineage>
</organism>
<name>A0A142K9N2_9CAUD</name>
<dbReference type="RefSeq" id="YP_009304399.1">
    <property type="nucleotide sequence ID" value="NC_031269.1"/>
</dbReference>
<gene>
    <name evidence="1" type="primary">70</name>
    <name evidence="1" type="ORF">SEA_YEEZY_70</name>
</gene>